<accession>A0A165F2T7</accession>
<dbReference type="AlphaFoldDB" id="A0A165F2T7"/>
<dbReference type="EMBL" id="KV423984">
    <property type="protein sequence ID" value="KZT56069.1"/>
    <property type="molecule type" value="Genomic_DNA"/>
</dbReference>
<dbReference type="SUPFAM" id="SSF52047">
    <property type="entry name" value="RNI-like"/>
    <property type="match status" value="1"/>
</dbReference>
<evidence type="ECO:0000313" key="1">
    <source>
        <dbReference type="EMBL" id="KZT56069.1"/>
    </source>
</evidence>
<keyword evidence="2" id="KW-1185">Reference proteome</keyword>
<protein>
    <submittedName>
        <fullName evidence="1">Uncharacterized protein</fullName>
    </submittedName>
</protein>
<organism evidence="1 2">
    <name type="scientific">Calocera cornea HHB12733</name>
    <dbReference type="NCBI Taxonomy" id="1353952"/>
    <lineage>
        <taxon>Eukaryota</taxon>
        <taxon>Fungi</taxon>
        <taxon>Dikarya</taxon>
        <taxon>Basidiomycota</taxon>
        <taxon>Agaricomycotina</taxon>
        <taxon>Dacrymycetes</taxon>
        <taxon>Dacrymycetales</taxon>
        <taxon>Dacrymycetaceae</taxon>
        <taxon>Calocera</taxon>
    </lineage>
</organism>
<evidence type="ECO:0000313" key="2">
    <source>
        <dbReference type="Proteomes" id="UP000076842"/>
    </source>
</evidence>
<dbReference type="InParanoid" id="A0A165F2T7"/>
<dbReference type="Proteomes" id="UP000076842">
    <property type="component" value="Unassembled WGS sequence"/>
</dbReference>
<gene>
    <name evidence="1" type="ORF">CALCODRAFT_331789</name>
</gene>
<name>A0A165F2T7_9BASI</name>
<dbReference type="OrthoDB" id="3365698at2759"/>
<proteinExistence type="predicted"/>
<reference evidence="1 2" key="1">
    <citation type="journal article" date="2016" name="Mol. Biol. Evol.">
        <title>Comparative Genomics of Early-Diverging Mushroom-Forming Fungi Provides Insights into the Origins of Lignocellulose Decay Capabilities.</title>
        <authorList>
            <person name="Nagy L.G."/>
            <person name="Riley R."/>
            <person name="Tritt A."/>
            <person name="Adam C."/>
            <person name="Daum C."/>
            <person name="Floudas D."/>
            <person name="Sun H."/>
            <person name="Yadav J.S."/>
            <person name="Pangilinan J."/>
            <person name="Larsson K.H."/>
            <person name="Matsuura K."/>
            <person name="Barry K."/>
            <person name="Labutti K."/>
            <person name="Kuo R."/>
            <person name="Ohm R.A."/>
            <person name="Bhattacharya S.S."/>
            <person name="Shirouzu T."/>
            <person name="Yoshinaga Y."/>
            <person name="Martin F.M."/>
            <person name="Grigoriev I.V."/>
            <person name="Hibbett D.S."/>
        </authorList>
    </citation>
    <scope>NUCLEOTIDE SEQUENCE [LARGE SCALE GENOMIC DNA]</scope>
    <source>
        <strain evidence="1 2">HHB12733</strain>
    </source>
</reference>
<sequence>MGALHFPSQVAAERYLLQQRISNLELNPSAPSSESNSTLEALQLQLVALNAPIYKLSDDLLAEVFLAGMEEYPWGDEFDFAAMDKYQATLCSTVARFRRVAINTPRLWTIPTFRFVHGWAGFVGYQRDRCRDSNLPLCLFVELEAPVPDLLGGAILRDLWKRAKRAKIRDYHDWDQDPGLSGLSVVPTASSLTELSLVSFCFPSIVHLQNLLAATPGLRKLVMRSISLWSDDAINHTTTLPFLSTLELPIQIWHVLKYFDVSTCTDFRLNGSHDCQWWGCNWREDGWDDLSPEIPAAHLRSVRTLTLADWCTTQPMLVKTLCAFPSLVHLTVDGVQLWLGSENAVGECPPLEDVIITRAERVSILLPFILQSTTSDGTDDSTLRRVELDDYGDISDELLDMLQERVPVVVQNGVQLSNSQVASVR</sequence>